<dbReference type="Proteomes" id="UP000005038">
    <property type="component" value="Unassembled WGS sequence"/>
</dbReference>
<keyword evidence="2" id="KW-1185">Reference proteome</keyword>
<evidence type="ECO:0000313" key="2">
    <source>
        <dbReference type="Proteomes" id="UP000005038"/>
    </source>
</evidence>
<organism evidence="1 2">
    <name type="scientific">Gordonia otitidis (strain DSM 44809 / CCUG 52243 / JCM 12355 / NBRC 100426 / IFM 10032)</name>
    <dbReference type="NCBI Taxonomy" id="1108044"/>
    <lineage>
        <taxon>Bacteria</taxon>
        <taxon>Bacillati</taxon>
        <taxon>Actinomycetota</taxon>
        <taxon>Actinomycetes</taxon>
        <taxon>Mycobacteriales</taxon>
        <taxon>Gordoniaceae</taxon>
        <taxon>Gordonia</taxon>
    </lineage>
</organism>
<evidence type="ECO:0008006" key="3">
    <source>
        <dbReference type="Google" id="ProtNLM"/>
    </source>
</evidence>
<dbReference type="PROSITE" id="PS51257">
    <property type="entry name" value="PROKAR_LIPOPROTEIN"/>
    <property type="match status" value="1"/>
</dbReference>
<name>H5TND5_GORO1</name>
<accession>H5TND5</accession>
<dbReference type="EMBL" id="BAFB01000131">
    <property type="protein sequence ID" value="GAB34993.1"/>
    <property type="molecule type" value="Genomic_DNA"/>
</dbReference>
<proteinExistence type="predicted"/>
<dbReference type="AlphaFoldDB" id="H5TND5"/>
<dbReference type="RefSeq" id="WP_007239219.1">
    <property type="nucleotide sequence ID" value="NZ_BAFB01000131.1"/>
</dbReference>
<evidence type="ECO:0000313" key="1">
    <source>
        <dbReference type="EMBL" id="GAB34993.1"/>
    </source>
</evidence>
<gene>
    <name evidence="1" type="ORF">GOOTI_131_00250</name>
</gene>
<dbReference type="OrthoDB" id="4374538at2"/>
<reference evidence="1" key="1">
    <citation type="submission" date="2012-02" db="EMBL/GenBank/DDBJ databases">
        <title>Whole genome shotgun sequence of Gordonia otitidis NBRC 100426.</title>
        <authorList>
            <person name="Yoshida I."/>
            <person name="Hosoyama A."/>
            <person name="Tsuchikane K."/>
            <person name="Katsumata H."/>
            <person name="Yamazaki S."/>
            <person name="Fujita N."/>
        </authorList>
    </citation>
    <scope>NUCLEOTIDE SEQUENCE [LARGE SCALE GENOMIC DNA]</scope>
    <source>
        <strain evidence="1">NBRC 100426</strain>
    </source>
</reference>
<protein>
    <recommendedName>
        <fullName evidence="3">Lipoprotein</fullName>
    </recommendedName>
</protein>
<sequence length="148" mass="15304">MPLRSHTTGRLTVGLVGAAAILVCGLSGCSSSAGEVTTVTPASSTSYVDNPVDPAELDQLLDRIAGTGLPVTNRHDATATLCPAAGCTVAVEADQVILMKFPTTGRAELYNGAHPGNYQVVDIVMSFPGGTDTAQNQRYIDALQGMIR</sequence>
<comment type="caution">
    <text evidence="1">The sequence shown here is derived from an EMBL/GenBank/DDBJ whole genome shotgun (WGS) entry which is preliminary data.</text>
</comment>